<dbReference type="PIRSF" id="PIRSF023803">
    <property type="entry name" value="Ribonuclease_P_prd"/>
    <property type="match status" value="1"/>
</dbReference>
<evidence type="ECO:0000256" key="4">
    <source>
        <dbReference type="ARBA" id="ARBA00012179"/>
    </source>
</evidence>
<comment type="subcellular location">
    <subcellularLocation>
        <location evidence="2">Nucleus</location>
    </subcellularLocation>
</comment>
<evidence type="ECO:0000256" key="3">
    <source>
        <dbReference type="ARBA" id="ARBA00010800"/>
    </source>
</evidence>
<name>G0VGG7_NAUCA</name>
<dbReference type="GO" id="GO:0033204">
    <property type="term" value="F:ribonuclease P RNA binding"/>
    <property type="evidence" value="ECO:0007669"/>
    <property type="project" value="InterPro"/>
</dbReference>
<organism evidence="11 12">
    <name type="scientific">Naumovozyma castellii</name>
    <name type="common">Yeast</name>
    <name type="synonym">Saccharomyces castellii</name>
    <dbReference type="NCBI Taxonomy" id="27288"/>
    <lineage>
        <taxon>Eukaryota</taxon>
        <taxon>Fungi</taxon>
        <taxon>Dikarya</taxon>
        <taxon>Ascomycota</taxon>
        <taxon>Saccharomycotina</taxon>
        <taxon>Saccharomycetes</taxon>
        <taxon>Saccharomycetales</taxon>
        <taxon>Saccharomycetaceae</taxon>
        <taxon>Naumovozyma</taxon>
    </lineage>
</organism>
<protein>
    <recommendedName>
        <fullName evidence="8 10">Ribonuclease P/MRP protein subunit POP5</fullName>
        <ecNumber evidence="4 10">3.1.26.5</ecNumber>
    </recommendedName>
</protein>
<keyword evidence="7" id="KW-0539">Nucleus</keyword>
<keyword evidence="5 10" id="KW-0819">tRNA processing</keyword>
<dbReference type="HOGENOM" id="CLU_086710_1_2_1"/>
<dbReference type="GO" id="GO:0000172">
    <property type="term" value="C:ribonuclease MRP complex"/>
    <property type="evidence" value="ECO:0007669"/>
    <property type="project" value="EnsemblFungi"/>
</dbReference>
<comment type="catalytic activity">
    <reaction evidence="1 10">
        <text>Endonucleolytic cleavage of RNA, removing 5'-extranucleotides from tRNA precursor.</text>
        <dbReference type="EC" id="3.1.26.5"/>
    </reaction>
</comment>
<dbReference type="GO" id="GO:0005655">
    <property type="term" value="C:nucleolar ribonuclease P complex"/>
    <property type="evidence" value="ECO:0007669"/>
    <property type="project" value="EnsemblFungi"/>
</dbReference>
<dbReference type="InterPro" id="IPR002759">
    <property type="entry name" value="Pop5/Rpp14/Rnp2-like"/>
</dbReference>
<dbReference type="InterPro" id="IPR038085">
    <property type="entry name" value="Rnp2-like_sf"/>
</dbReference>
<dbReference type="PANTHER" id="PTHR15441">
    <property type="entry name" value="RIBONUCLEASE P PROTEIN SUBUNIT P14"/>
    <property type="match status" value="1"/>
</dbReference>
<dbReference type="SUPFAM" id="SSF160350">
    <property type="entry name" value="Rnp2-like"/>
    <property type="match status" value="1"/>
</dbReference>
<dbReference type="GO" id="GO:0000171">
    <property type="term" value="F:ribonuclease MRP activity"/>
    <property type="evidence" value="ECO:0007669"/>
    <property type="project" value="EnsemblFungi"/>
</dbReference>
<dbReference type="EC" id="3.1.26.5" evidence="4 10"/>
<sequence>MVRLKSRYVLFEILYPPVTGTQYSKTEIYVSNHTQSPHQITSKTLLQEIRRSLQINFGDYGAGKVASLLQLKYFSNTTSMGIIRCHREDCTLLVAALSLISKVADIDGVIINPIKLSGTVKKIEQYGVRRNSMAISFLKAQPSSNSLTLQTSENDIKILDSHQNF</sequence>
<dbReference type="PANTHER" id="PTHR15441:SF2">
    <property type="entry name" value="RIBONUCLEASE P_MRP PROTEIN SUBUNIT POP5"/>
    <property type="match status" value="1"/>
</dbReference>
<comment type="function">
    <text evidence="9">Component of ribonuclease P, a protein complex that generates mature tRNA molecules by cleaving their 5'-ends. Also a component of RNase MRP, which cleaves pre-rRNA sequences.</text>
</comment>
<dbReference type="GO" id="GO:0001682">
    <property type="term" value="P:tRNA 5'-leader removal"/>
    <property type="evidence" value="ECO:0007669"/>
    <property type="project" value="EnsemblFungi"/>
</dbReference>
<evidence type="ECO:0000256" key="10">
    <source>
        <dbReference type="PIRNR" id="PIRNR023803"/>
    </source>
</evidence>
<accession>G0VGG7</accession>
<dbReference type="Gene3D" id="3.30.70.3250">
    <property type="entry name" value="Ribonuclease P, Pop5 subunit"/>
    <property type="match status" value="1"/>
</dbReference>
<dbReference type="InParanoid" id="G0VGG7"/>
<dbReference type="Proteomes" id="UP000001640">
    <property type="component" value="Chromosome 6"/>
</dbReference>
<dbReference type="OMA" id="MQNYLDK"/>
<dbReference type="GO" id="GO:0004526">
    <property type="term" value="F:ribonuclease P activity"/>
    <property type="evidence" value="ECO:0007669"/>
    <property type="project" value="UniProtKB-EC"/>
</dbReference>
<dbReference type="eggNOG" id="KOG4639">
    <property type="taxonomic scope" value="Eukaryota"/>
</dbReference>
<dbReference type="InterPro" id="IPR016819">
    <property type="entry name" value="RNase_P/MRP_POP5"/>
</dbReference>
<dbReference type="KEGG" id="ncs:NCAS_0F01040"/>
<keyword evidence="12" id="KW-1185">Reference proteome</keyword>
<evidence type="ECO:0000256" key="5">
    <source>
        <dbReference type="ARBA" id="ARBA00022694"/>
    </source>
</evidence>
<evidence type="ECO:0000256" key="1">
    <source>
        <dbReference type="ARBA" id="ARBA00000928"/>
    </source>
</evidence>
<evidence type="ECO:0000256" key="7">
    <source>
        <dbReference type="ARBA" id="ARBA00023242"/>
    </source>
</evidence>
<evidence type="ECO:0000313" key="11">
    <source>
        <dbReference type="EMBL" id="CCC70588.1"/>
    </source>
</evidence>
<dbReference type="RefSeq" id="XP_003676943.1">
    <property type="nucleotide sequence ID" value="XM_003676895.1"/>
</dbReference>
<reference key="2">
    <citation type="submission" date="2011-08" db="EMBL/GenBank/DDBJ databases">
        <title>Genome sequence of Naumovozyma castellii.</title>
        <authorList>
            <person name="Gordon J.L."/>
            <person name="Armisen D."/>
            <person name="Proux-Wera E."/>
            <person name="OhEigeartaigh S.S."/>
            <person name="Byrne K.P."/>
            <person name="Wolfe K.H."/>
        </authorList>
    </citation>
    <scope>NUCLEOTIDE SEQUENCE</scope>
    <source>
        <strain>Type strain:CBS 4309</strain>
    </source>
</reference>
<dbReference type="OrthoDB" id="24745at2759"/>
<proteinExistence type="inferred from homology"/>
<dbReference type="GO" id="GO:0000447">
    <property type="term" value="P:endonucleolytic cleavage in ITS1 to separate SSU-rRNA from 5.8S rRNA and LSU-rRNA from tricistronic rRNA transcript (SSU-rRNA, 5.8S rRNA, LSU-rRNA)"/>
    <property type="evidence" value="ECO:0007669"/>
    <property type="project" value="EnsemblFungi"/>
</dbReference>
<dbReference type="EMBL" id="HE576757">
    <property type="protein sequence ID" value="CCC70588.1"/>
    <property type="molecule type" value="Genomic_DNA"/>
</dbReference>
<dbReference type="STRING" id="1064592.G0VGG7"/>
<dbReference type="FunFam" id="3.30.70.3250:FF:000004">
    <property type="entry name" value="Ribonuclease P/MRP protein subunit POP5"/>
    <property type="match status" value="1"/>
</dbReference>
<evidence type="ECO:0000256" key="2">
    <source>
        <dbReference type="ARBA" id="ARBA00004123"/>
    </source>
</evidence>
<evidence type="ECO:0000256" key="6">
    <source>
        <dbReference type="ARBA" id="ARBA00022801"/>
    </source>
</evidence>
<dbReference type="GO" id="GO:0034965">
    <property type="term" value="P:intronic box C/D snoRNA processing"/>
    <property type="evidence" value="ECO:0007669"/>
    <property type="project" value="EnsemblFungi"/>
</dbReference>
<reference evidence="11 12" key="1">
    <citation type="journal article" date="2011" name="Proc. Natl. Acad. Sci. U.S.A.">
        <title>Evolutionary erosion of yeast sex chromosomes by mating-type switching accidents.</title>
        <authorList>
            <person name="Gordon J.L."/>
            <person name="Armisen D."/>
            <person name="Proux-Wera E."/>
            <person name="Oheigeartaigh S.S."/>
            <person name="Byrne K.P."/>
            <person name="Wolfe K.H."/>
        </authorList>
    </citation>
    <scope>NUCLEOTIDE SEQUENCE [LARGE SCALE GENOMIC DNA]</scope>
    <source>
        <strain evidence="12">ATCC 76901 / BCRC 22586 / CBS 4309 / NBRC 1992 / NRRL Y-12630</strain>
    </source>
</reference>
<keyword evidence="6" id="KW-0378">Hydrolase</keyword>
<evidence type="ECO:0000256" key="9">
    <source>
        <dbReference type="ARBA" id="ARBA00055200"/>
    </source>
</evidence>
<dbReference type="Pfam" id="PF01900">
    <property type="entry name" value="RNase_P_Rpp14"/>
    <property type="match status" value="1"/>
</dbReference>
<comment type="similarity">
    <text evidence="3 10">Belongs to the eukaryotic/archaeal RNase P protein component 2 family.</text>
</comment>
<dbReference type="GO" id="GO:0000294">
    <property type="term" value="P:nuclear-transcribed mRNA catabolic process, RNase MRP-dependent"/>
    <property type="evidence" value="ECO:0007669"/>
    <property type="project" value="EnsemblFungi"/>
</dbReference>
<dbReference type="AlphaFoldDB" id="G0VGG7"/>
<dbReference type="FunCoup" id="G0VGG7">
    <property type="interactions" value="308"/>
</dbReference>
<gene>
    <name evidence="11" type="primary">NCAS0F01040</name>
    <name evidence="11" type="ordered locus">NCAS_0F01040</name>
</gene>
<evidence type="ECO:0000256" key="8">
    <source>
        <dbReference type="ARBA" id="ARBA00044198"/>
    </source>
</evidence>
<evidence type="ECO:0000313" key="12">
    <source>
        <dbReference type="Proteomes" id="UP000001640"/>
    </source>
</evidence>
<dbReference type="GeneID" id="96904236"/>